<dbReference type="PROSITE" id="PS50888">
    <property type="entry name" value="BHLH"/>
    <property type="match status" value="1"/>
</dbReference>
<evidence type="ECO:0000256" key="2">
    <source>
        <dbReference type="ARBA" id="ARBA00023015"/>
    </source>
</evidence>
<dbReference type="GO" id="GO:0005634">
    <property type="term" value="C:nucleus"/>
    <property type="evidence" value="ECO:0007669"/>
    <property type="project" value="UniProtKB-SubCell"/>
</dbReference>
<dbReference type="PANTHER" id="PTHR45959:SF2">
    <property type="entry name" value="BHLH TRANSCRIPTION FACTOR"/>
    <property type="match status" value="1"/>
</dbReference>
<dbReference type="InterPro" id="IPR036638">
    <property type="entry name" value="HLH_DNA-bd_sf"/>
</dbReference>
<feature type="region of interest" description="Disordered" evidence="5">
    <location>
        <begin position="285"/>
        <end position="334"/>
    </location>
</feature>
<dbReference type="InterPro" id="IPR011598">
    <property type="entry name" value="bHLH_dom"/>
</dbReference>
<gene>
    <name evidence="7" type="ORF">KC19_3G167600</name>
</gene>
<dbReference type="Gene3D" id="4.10.280.10">
    <property type="entry name" value="Helix-loop-helix DNA-binding domain"/>
    <property type="match status" value="1"/>
</dbReference>
<sequence length="418" mass="46053">MQWLQEMGMEDPALVRQFDSALSYGNAEQYGTLSGMGGGGNEYSTSLDVFKHKEKQSQVNAGSNGVYVDLEGLYEQRPQKMLKPNNFDVNDFHYQSGSHWNVSLAQSSQSMGGMSFGSQPTSQTYQQCQQLLPQHLEAYGMSVQHVQEDAVHPRTPGSQVDSGSSPVSVGTNGCKLDATSLDGLRGSSPLSSIEYVQQGKQKPGFFPPTVNGPRLSMPNPPPVVKSTGHTQDHIMAERKRREKLSQRFIALSAIVPGLKKMDKASVLGDAIKYVKTLEEKLKTLEEKLPKKRMRSQSTRKQSPPATGSSTPQGAKAAVKQQLGEEVVDEDDGSQPEIEARKIDKNFLIRMHCEKRKSLLVKSLAELEKLKLTILNANILSFSATTVDFTCCAQMADGLEISTDEIVRSLQDLYYTLED</sequence>
<dbReference type="CDD" id="cd11452">
    <property type="entry name" value="bHLH_AtNAI1_like"/>
    <property type="match status" value="1"/>
</dbReference>
<evidence type="ECO:0000256" key="5">
    <source>
        <dbReference type="SAM" id="MobiDB-lite"/>
    </source>
</evidence>
<dbReference type="AlphaFoldDB" id="A0A8T0IMT3"/>
<comment type="caution">
    <text evidence="7">The sequence shown here is derived from an EMBL/GenBank/DDBJ whole genome shotgun (WGS) entry which is preliminary data.</text>
</comment>
<evidence type="ECO:0000313" key="7">
    <source>
        <dbReference type="EMBL" id="KAG0583868.1"/>
    </source>
</evidence>
<dbReference type="Pfam" id="PF22754">
    <property type="entry name" value="bHLH-TF_ACT-like_plant"/>
    <property type="match status" value="1"/>
</dbReference>
<organism evidence="7 8">
    <name type="scientific">Ceratodon purpureus</name>
    <name type="common">Fire moss</name>
    <name type="synonym">Dicranum purpureum</name>
    <dbReference type="NCBI Taxonomy" id="3225"/>
    <lineage>
        <taxon>Eukaryota</taxon>
        <taxon>Viridiplantae</taxon>
        <taxon>Streptophyta</taxon>
        <taxon>Embryophyta</taxon>
        <taxon>Bryophyta</taxon>
        <taxon>Bryophytina</taxon>
        <taxon>Bryopsida</taxon>
        <taxon>Dicranidae</taxon>
        <taxon>Pseudoditrichales</taxon>
        <taxon>Ditrichaceae</taxon>
        <taxon>Ceratodon</taxon>
    </lineage>
</organism>
<accession>A0A8T0IMT3</accession>
<evidence type="ECO:0000313" key="8">
    <source>
        <dbReference type="Proteomes" id="UP000822688"/>
    </source>
</evidence>
<keyword evidence="2" id="KW-0805">Transcription regulation</keyword>
<feature type="domain" description="BHLH" evidence="6">
    <location>
        <begin position="228"/>
        <end position="277"/>
    </location>
</feature>
<keyword evidence="8" id="KW-1185">Reference proteome</keyword>
<evidence type="ECO:0000256" key="4">
    <source>
        <dbReference type="ARBA" id="ARBA00023242"/>
    </source>
</evidence>
<proteinExistence type="predicted"/>
<dbReference type="SUPFAM" id="SSF47459">
    <property type="entry name" value="HLH, helix-loop-helix DNA-binding domain"/>
    <property type="match status" value="1"/>
</dbReference>
<dbReference type="InterPro" id="IPR054502">
    <property type="entry name" value="bHLH-TF_ACT-like_plant"/>
</dbReference>
<dbReference type="InterPro" id="IPR052610">
    <property type="entry name" value="bHLH_transcription_regulator"/>
</dbReference>
<dbReference type="Proteomes" id="UP000822688">
    <property type="component" value="Chromosome 3"/>
</dbReference>
<evidence type="ECO:0000259" key="6">
    <source>
        <dbReference type="PROSITE" id="PS50888"/>
    </source>
</evidence>
<dbReference type="PANTHER" id="PTHR45959">
    <property type="entry name" value="BHLH TRANSCRIPTION FACTOR"/>
    <property type="match status" value="1"/>
</dbReference>
<dbReference type="Pfam" id="PF00010">
    <property type="entry name" value="HLH"/>
    <property type="match status" value="1"/>
</dbReference>
<keyword evidence="4" id="KW-0539">Nucleus</keyword>
<dbReference type="SMART" id="SM00353">
    <property type="entry name" value="HLH"/>
    <property type="match status" value="1"/>
</dbReference>
<name>A0A8T0IMT3_CERPU</name>
<keyword evidence="3" id="KW-0804">Transcription</keyword>
<dbReference type="GO" id="GO:0046983">
    <property type="term" value="F:protein dimerization activity"/>
    <property type="evidence" value="ECO:0007669"/>
    <property type="project" value="InterPro"/>
</dbReference>
<reference evidence="7" key="1">
    <citation type="submission" date="2020-06" db="EMBL/GenBank/DDBJ databases">
        <title>WGS assembly of Ceratodon purpureus strain R40.</title>
        <authorList>
            <person name="Carey S.B."/>
            <person name="Jenkins J."/>
            <person name="Shu S."/>
            <person name="Lovell J.T."/>
            <person name="Sreedasyam A."/>
            <person name="Maumus F."/>
            <person name="Tiley G.P."/>
            <person name="Fernandez-Pozo N."/>
            <person name="Barry K."/>
            <person name="Chen C."/>
            <person name="Wang M."/>
            <person name="Lipzen A."/>
            <person name="Daum C."/>
            <person name="Saski C.A."/>
            <person name="Payton A.C."/>
            <person name="Mcbreen J.C."/>
            <person name="Conrad R.E."/>
            <person name="Kollar L.M."/>
            <person name="Olsson S."/>
            <person name="Huttunen S."/>
            <person name="Landis J.B."/>
            <person name="Wickett N.J."/>
            <person name="Johnson M.G."/>
            <person name="Rensing S.A."/>
            <person name="Grimwood J."/>
            <person name="Schmutz J."/>
            <person name="Mcdaniel S.F."/>
        </authorList>
    </citation>
    <scope>NUCLEOTIDE SEQUENCE</scope>
    <source>
        <strain evidence="7">R40</strain>
    </source>
</reference>
<feature type="compositionally biased region" description="Polar residues" evidence="5">
    <location>
        <begin position="295"/>
        <end position="312"/>
    </location>
</feature>
<protein>
    <recommendedName>
        <fullName evidence="6">BHLH domain-containing protein</fullName>
    </recommendedName>
</protein>
<evidence type="ECO:0000256" key="3">
    <source>
        <dbReference type="ARBA" id="ARBA00023163"/>
    </source>
</evidence>
<comment type="subcellular location">
    <subcellularLocation>
        <location evidence="1">Nucleus</location>
    </subcellularLocation>
</comment>
<dbReference type="EMBL" id="CM026423">
    <property type="protein sequence ID" value="KAG0583868.1"/>
    <property type="molecule type" value="Genomic_DNA"/>
</dbReference>
<evidence type="ECO:0000256" key="1">
    <source>
        <dbReference type="ARBA" id="ARBA00004123"/>
    </source>
</evidence>